<reference evidence="1" key="1">
    <citation type="submission" date="2021-01" db="EMBL/GenBank/DDBJ databases">
        <title>Genomic Encyclopedia of Type Strains, Phase IV (KMG-IV): sequencing the most valuable type-strain genomes for metagenomic binning, comparative biology and taxonomic classification.</title>
        <authorList>
            <person name="Goeker M."/>
        </authorList>
    </citation>
    <scope>NUCLEOTIDE SEQUENCE</scope>
    <source>
        <strain evidence="1">DSM 23230</strain>
    </source>
</reference>
<dbReference type="AlphaFoldDB" id="A0A938XWT8"/>
<proteinExistence type="predicted"/>
<evidence type="ECO:0000313" key="2">
    <source>
        <dbReference type="Proteomes" id="UP000774000"/>
    </source>
</evidence>
<sequence>MFKQNYYAQKSASHDFYGENKVNNNEVMSSYYAGLEAKHREDYYKTVGLNNEEDCYTGCQIELNYNNVAVSM</sequence>
<keyword evidence="2" id="KW-1185">Reference proteome</keyword>
<protein>
    <submittedName>
        <fullName evidence="1">Uncharacterized protein</fullName>
    </submittedName>
</protein>
<evidence type="ECO:0000313" key="1">
    <source>
        <dbReference type="EMBL" id="MBM7556740.1"/>
    </source>
</evidence>
<accession>A0A938XWT8</accession>
<dbReference type="RefSeq" id="WP_204701508.1">
    <property type="nucleotide sequence ID" value="NZ_JAFBDQ010000006.1"/>
</dbReference>
<dbReference type="Proteomes" id="UP000774000">
    <property type="component" value="Unassembled WGS sequence"/>
</dbReference>
<dbReference type="EMBL" id="JAFBDQ010000006">
    <property type="protein sequence ID" value="MBM7556740.1"/>
    <property type="molecule type" value="Genomic_DNA"/>
</dbReference>
<comment type="caution">
    <text evidence="1">The sequence shown here is derived from an EMBL/GenBank/DDBJ whole genome shotgun (WGS) entry which is preliminary data.</text>
</comment>
<organism evidence="1 2">
    <name type="scientific">Halanaerobacter jeridensis</name>
    <dbReference type="NCBI Taxonomy" id="706427"/>
    <lineage>
        <taxon>Bacteria</taxon>
        <taxon>Bacillati</taxon>
        <taxon>Bacillota</taxon>
        <taxon>Clostridia</taxon>
        <taxon>Halanaerobiales</taxon>
        <taxon>Halobacteroidaceae</taxon>
        <taxon>Halanaerobacter</taxon>
    </lineage>
</organism>
<gene>
    <name evidence="1" type="ORF">JOC47_001591</name>
</gene>
<name>A0A938XWT8_9FIRM</name>